<feature type="region of interest" description="Disordered" evidence="1">
    <location>
        <begin position="102"/>
        <end position="146"/>
    </location>
</feature>
<evidence type="ECO:0000313" key="3">
    <source>
        <dbReference type="Proteomes" id="UP000019763"/>
    </source>
</evidence>
<dbReference type="OrthoDB" id="7608935at2759"/>
<dbReference type="VEuPathDB" id="CryptoDB:GNI_056290"/>
<evidence type="ECO:0000313" key="2">
    <source>
        <dbReference type="EMBL" id="EZG70306.1"/>
    </source>
</evidence>
<proteinExistence type="predicted"/>
<evidence type="ECO:0000256" key="1">
    <source>
        <dbReference type="SAM" id="MobiDB-lite"/>
    </source>
</evidence>
<accession>A0A023B8V0</accession>
<comment type="caution">
    <text evidence="2">The sequence shown here is derived from an EMBL/GenBank/DDBJ whole genome shotgun (WGS) entry which is preliminary data.</text>
</comment>
<dbReference type="EMBL" id="AFNH02000426">
    <property type="protein sequence ID" value="EZG70306.1"/>
    <property type="molecule type" value="Genomic_DNA"/>
</dbReference>
<dbReference type="RefSeq" id="XP_011129968.1">
    <property type="nucleotide sequence ID" value="XM_011131666.1"/>
</dbReference>
<dbReference type="GeneID" id="22912091"/>
<protein>
    <submittedName>
        <fullName evidence="2">Uncharacterized protein</fullName>
    </submittedName>
</protein>
<dbReference type="Proteomes" id="UP000019763">
    <property type="component" value="Unassembled WGS sequence"/>
</dbReference>
<feature type="region of interest" description="Disordered" evidence="1">
    <location>
        <begin position="195"/>
        <end position="215"/>
    </location>
</feature>
<name>A0A023B8V0_GRENI</name>
<keyword evidence="3" id="KW-1185">Reference proteome</keyword>
<dbReference type="AlphaFoldDB" id="A0A023B8V0"/>
<sequence>MNLPFQEFVDAFAARLFPFCDEINLVCSRLQHQHRKADTMQVIEDFLLLTSRFKALCRRWGQSRRYRCLDYCFLRKVDEDIELQIRSDVSFNHLSLQNLLERPTRENQGHPPFKYPAKPCTPTATEGDTSKTADHEKGLLGTGKAPLRREPGGSFALSIDDIKNNRELLRTFANMYHEQFEKESCYYHNAKQGRERRRDGTAHQSRWGDPGDEATFSDEMLESGRVESLLVGAQEENRLNCRHVQLPDILKLPTTRHGRRSDVARY</sequence>
<organism evidence="2 3">
    <name type="scientific">Gregarina niphandrodes</name>
    <name type="common">Septate eugregarine</name>
    <dbReference type="NCBI Taxonomy" id="110365"/>
    <lineage>
        <taxon>Eukaryota</taxon>
        <taxon>Sar</taxon>
        <taxon>Alveolata</taxon>
        <taxon>Apicomplexa</taxon>
        <taxon>Conoidasida</taxon>
        <taxon>Gregarinasina</taxon>
        <taxon>Eugregarinorida</taxon>
        <taxon>Gregarinidae</taxon>
        <taxon>Gregarina</taxon>
    </lineage>
</organism>
<feature type="compositionally biased region" description="Basic and acidic residues" evidence="1">
    <location>
        <begin position="128"/>
        <end position="138"/>
    </location>
</feature>
<reference evidence="2" key="1">
    <citation type="submission" date="2013-12" db="EMBL/GenBank/DDBJ databases">
        <authorList>
            <person name="Omoto C.K."/>
            <person name="Sibley D."/>
            <person name="Venepally P."/>
            <person name="Hadjithomas M."/>
            <person name="Karamycheva S."/>
            <person name="Brunk B."/>
            <person name="Roos D."/>
            <person name="Caler E."/>
            <person name="Lorenzi H."/>
        </authorList>
    </citation>
    <scope>NUCLEOTIDE SEQUENCE</scope>
</reference>
<gene>
    <name evidence="2" type="ORF">GNI_056290</name>
</gene>